<evidence type="ECO:0000313" key="2">
    <source>
        <dbReference type="Proteomes" id="UP000006732"/>
    </source>
</evidence>
<dbReference type="STRING" id="338966.Ppro_3029"/>
<dbReference type="SUPFAM" id="SSF158997">
    <property type="entry name" value="Trm112p-like"/>
    <property type="match status" value="1"/>
</dbReference>
<dbReference type="eggNOG" id="COG2835">
    <property type="taxonomic scope" value="Bacteria"/>
</dbReference>
<dbReference type="InterPro" id="IPR005651">
    <property type="entry name" value="Trm112-like"/>
</dbReference>
<dbReference type="OrthoDB" id="9812205at2"/>
<dbReference type="HOGENOM" id="CLU_155659_4_2_7"/>
<dbReference type="Proteomes" id="UP000006732">
    <property type="component" value="Chromosome"/>
</dbReference>
<dbReference type="RefSeq" id="WP_011736862.1">
    <property type="nucleotide sequence ID" value="NC_008609.1"/>
</dbReference>
<name>A1ATF6_PELPD</name>
<organism evidence="1 2">
    <name type="scientific">Pelobacter propionicus (strain DSM 2379 / NBRC 103807 / OttBd1)</name>
    <dbReference type="NCBI Taxonomy" id="338966"/>
    <lineage>
        <taxon>Bacteria</taxon>
        <taxon>Pseudomonadati</taxon>
        <taxon>Thermodesulfobacteriota</taxon>
        <taxon>Desulfuromonadia</taxon>
        <taxon>Desulfuromonadales</taxon>
        <taxon>Desulfuromonadaceae</taxon>
        <taxon>Pelobacter</taxon>
    </lineage>
</organism>
<dbReference type="EMBL" id="CP000482">
    <property type="protein sequence ID" value="ABL00627.1"/>
    <property type="molecule type" value="Genomic_DNA"/>
</dbReference>
<accession>A1ATF6</accession>
<dbReference type="Pfam" id="PF03966">
    <property type="entry name" value="Trm112p"/>
    <property type="match status" value="1"/>
</dbReference>
<protein>
    <submittedName>
        <fullName evidence="1">Uncharacterized protein</fullName>
    </submittedName>
</protein>
<sequence length="58" mass="6331">MLTNDLCTTLACPVCKGTLTLIVANEVLRCETCKLDYPVRNGIPVLLVDEATREPSHS</sequence>
<dbReference type="KEGG" id="ppd:Ppro_3029"/>
<reference evidence="1 2" key="1">
    <citation type="submission" date="2006-10" db="EMBL/GenBank/DDBJ databases">
        <title>Complete sequence of chromosome of Pelobacter propionicus DSM 2379.</title>
        <authorList>
            <consortium name="US DOE Joint Genome Institute"/>
            <person name="Copeland A."/>
            <person name="Lucas S."/>
            <person name="Lapidus A."/>
            <person name="Barry K."/>
            <person name="Detter J.C."/>
            <person name="Glavina del Rio T."/>
            <person name="Hammon N."/>
            <person name="Israni S."/>
            <person name="Dalin E."/>
            <person name="Tice H."/>
            <person name="Pitluck S."/>
            <person name="Saunders E."/>
            <person name="Brettin T."/>
            <person name="Bruce D."/>
            <person name="Han C."/>
            <person name="Tapia R."/>
            <person name="Schmutz J."/>
            <person name="Larimer F."/>
            <person name="Land M."/>
            <person name="Hauser L."/>
            <person name="Kyrpides N."/>
            <person name="Kim E."/>
            <person name="Lovley D."/>
            <person name="Richardson P."/>
        </authorList>
    </citation>
    <scope>NUCLEOTIDE SEQUENCE [LARGE SCALE GENOMIC DNA]</scope>
    <source>
        <strain evidence="2">DSM 2379 / NBRC 103807 / OttBd1</strain>
    </source>
</reference>
<proteinExistence type="predicted"/>
<dbReference type="Gene3D" id="2.20.25.10">
    <property type="match status" value="1"/>
</dbReference>
<gene>
    <name evidence="1" type="ordered locus">Ppro_3029</name>
</gene>
<dbReference type="AlphaFoldDB" id="A1ATF6"/>
<evidence type="ECO:0000313" key="1">
    <source>
        <dbReference type="EMBL" id="ABL00627.1"/>
    </source>
</evidence>
<keyword evidence="2" id="KW-1185">Reference proteome</keyword>